<dbReference type="OrthoDB" id="2685005at2759"/>
<dbReference type="STRING" id="930991.A0A0D0E1W4"/>
<name>A0A0D0E1W4_9AGAM</name>
<organism evidence="5 6">
    <name type="scientific">Paxillus rubicundulus Ve08.2h10</name>
    <dbReference type="NCBI Taxonomy" id="930991"/>
    <lineage>
        <taxon>Eukaryota</taxon>
        <taxon>Fungi</taxon>
        <taxon>Dikarya</taxon>
        <taxon>Basidiomycota</taxon>
        <taxon>Agaricomycotina</taxon>
        <taxon>Agaricomycetes</taxon>
        <taxon>Agaricomycetidae</taxon>
        <taxon>Boletales</taxon>
        <taxon>Paxilineae</taxon>
        <taxon>Paxillaceae</taxon>
        <taxon>Paxillus</taxon>
    </lineage>
</organism>
<keyword evidence="1 3" id="KW-0853">WD repeat</keyword>
<accession>A0A0D0E1W4</accession>
<keyword evidence="2" id="KW-0677">Repeat</keyword>
<feature type="compositionally biased region" description="Basic and acidic residues" evidence="4">
    <location>
        <begin position="385"/>
        <end position="398"/>
    </location>
</feature>
<dbReference type="PROSITE" id="PS00678">
    <property type="entry name" value="WD_REPEATS_1"/>
    <property type="match status" value="1"/>
</dbReference>
<feature type="region of interest" description="Disordered" evidence="4">
    <location>
        <begin position="320"/>
        <end position="354"/>
    </location>
</feature>
<dbReference type="AlphaFoldDB" id="A0A0D0E1W4"/>
<feature type="repeat" description="WD" evidence="3">
    <location>
        <begin position="96"/>
        <end position="137"/>
    </location>
</feature>
<dbReference type="PANTHER" id="PTHR19879">
    <property type="entry name" value="TRANSCRIPTION INITIATION FACTOR TFIID"/>
    <property type="match status" value="1"/>
</dbReference>
<dbReference type="InParanoid" id="A0A0D0E1W4"/>
<gene>
    <name evidence="5" type="ORF">PAXRUDRAFT_452089</name>
</gene>
<dbReference type="Proteomes" id="UP000054538">
    <property type="component" value="Unassembled WGS sequence"/>
</dbReference>
<reference evidence="5 6" key="1">
    <citation type="submission" date="2014-04" db="EMBL/GenBank/DDBJ databases">
        <authorList>
            <consortium name="DOE Joint Genome Institute"/>
            <person name="Kuo A."/>
            <person name="Kohler A."/>
            <person name="Jargeat P."/>
            <person name="Nagy L.G."/>
            <person name="Floudas D."/>
            <person name="Copeland A."/>
            <person name="Barry K.W."/>
            <person name="Cichocki N."/>
            <person name="Veneault-Fourrey C."/>
            <person name="LaButti K."/>
            <person name="Lindquist E.A."/>
            <person name="Lipzen A."/>
            <person name="Lundell T."/>
            <person name="Morin E."/>
            <person name="Murat C."/>
            <person name="Sun H."/>
            <person name="Tunlid A."/>
            <person name="Henrissat B."/>
            <person name="Grigoriev I.V."/>
            <person name="Hibbett D.S."/>
            <person name="Martin F."/>
            <person name="Nordberg H.P."/>
            <person name="Cantor M.N."/>
            <person name="Hua S.X."/>
        </authorList>
    </citation>
    <scope>NUCLEOTIDE SEQUENCE [LARGE SCALE GENOMIC DNA]</scope>
    <source>
        <strain evidence="5 6">Ve08.2h10</strain>
    </source>
</reference>
<evidence type="ECO:0000313" key="6">
    <source>
        <dbReference type="Proteomes" id="UP000054538"/>
    </source>
</evidence>
<feature type="region of interest" description="Disordered" evidence="4">
    <location>
        <begin position="378"/>
        <end position="424"/>
    </location>
</feature>
<dbReference type="PANTHER" id="PTHR19879:SF9">
    <property type="entry name" value="TRANSCRIPTION INITIATION FACTOR TFIID SUBUNIT 5"/>
    <property type="match status" value="1"/>
</dbReference>
<evidence type="ECO:0000256" key="1">
    <source>
        <dbReference type="ARBA" id="ARBA00022574"/>
    </source>
</evidence>
<proteinExistence type="predicted"/>
<reference evidence="6" key="2">
    <citation type="submission" date="2015-01" db="EMBL/GenBank/DDBJ databases">
        <title>Evolutionary Origins and Diversification of the Mycorrhizal Mutualists.</title>
        <authorList>
            <consortium name="DOE Joint Genome Institute"/>
            <consortium name="Mycorrhizal Genomics Consortium"/>
            <person name="Kohler A."/>
            <person name="Kuo A."/>
            <person name="Nagy L.G."/>
            <person name="Floudas D."/>
            <person name="Copeland A."/>
            <person name="Barry K.W."/>
            <person name="Cichocki N."/>
            <person name="Veneault-Fourrey C."/>
            <person name="LaButti K."/>
            <person name="Lindquist E.A."/>
            <person name="Lipzen A."/>
            <person name="Lundell T."/>
            <person name="Morin E."/>
            <person name="Murat C."/>
            <person name="Riley R."/>
            <person name="Ohm R."/>
            <person name="Sun H."/>
            <person name="Tunlid A."/>
            <person name="Henrissat B."/>
            <person name="Grigoriev I.V."/>
            <person name="Hibbett D.S."/>
            <person name="Martin F."/>
        </authorList>
    </citation>
    <scope>NUCLEOTIDE SEQUENCE [LARGE SCALE GENOMIC DNA]</scope>
    <source>
        <strain evidence="6">Ve08.2h10</strain>
    </source>
</reference>
<dbReference type="PROSITE" id="PS50082">
    <property type="entry name" value="WD_REPEATS_2"/>
    <property type="match status" value="1"/>
</dbReference>
<keyword evidence="6" id="KW-1185">Reference proteome</keyword>
<evidence type="ECO:0000256" key="4">
    <source>
        <dbReference type="SAM" id="MobiDB-lite"/>
    </source>
</evidence>
<dbReference type="SMART" id="SM00320">
    <property type="entry name" value="WD40"/>
    <property type="match status" value="6"/>
</dbReference>
<dbReference type="Pfam" id="PF00400">
    <property type="entry name" value="WD40"/>
    <property type="match status" value="3"/>
</dbReference>
<dbReference type="EMBL" id="KN825111">
    <property type="protein sequence ID" value="KIK94394.1"/>
    <property type="molecule type" value="Genomic_DNA"/>
</dbReference>
<dbReference type="InterPro" id="IPR011047">
    <property type="entry name" value="Quinoprotein_ADH-like_sf"/>
</dbReference>
<dbReference type="InterPro" id="IPR019775">
    <property type="entry name" value="WD40_repeat_CS"/>
</dbReference>
<dbReference type="SUPFAM" id="SSF50998">
    <property type="entry name" value="Quinoprotein alcohol dehydrogenase-like"/>
    <property type="match status" value="1"/>
</dbReference>
<evidence type="ECO:0000313" key="5">
    <source>
        <dbReference type="EMBL" id="KIK94394.1"/>
    </source>
</evidence>
<evidence type="ECO:0000256" key="2">
    <source>
        <dbReference type="ARBA" id="ARBA00022737"/>
    </source>
</evidence>
<dbReference type="PROSITE" id="PS50294">
    <property type="entry name" value="WD_REPEATS_REGION"/>
    <property type="match status" value="1"/>
</dbReference>
<dbReference type="HOGENOM" id="CLU_647414_0_0_1"/>
<dbReference type="InterPro" id="IPR001680">
    <property type="entry name" value="WD40_rpt"/>
</dbReference>
<protein>
    <submittedName>
        <fullName evidence="5">Uncharacterized protein</fullName>
    </submittedName>
</protein>
<sequence length="424" mass="45720">MPPSPPRSPSPHTGEAQVCHVGYSPSGAQIVGVLSDASLSIFDSSGRCVLSGMKGHEIPGSIDHVSFITESRILTTSADCTARLWDARSGECLKIFGKHQDIVLTAAALPDERTIASVSRDGIVMLWDMDTLEVDKTFEIGDTHIHPLLFSPDGTRLVGVRGGTAYVWDVEAGEMVNQVTLTVPMTISACFSYDGSQVIFGCGDDTLRCWDVKSGEIVGEPYKGHEDMPDDIVCSPNGKLIASAAALDIHVWDVKEHKIVAKLEGRGFMAISPDSRYLVHPGHLHEVVITDLSSIIEPHSSFLDLPAIRVSQHTVLNARGGVGGGTDPRSFLDSAATSWPSGSRVGAGGERGRRENLTLEVETKAGGRLSRIWKKLSSGQSWGNREGRRASSQEERQVQRTSVAAARDKNVSWQRSAKPGIHPK</sequence>
<dbReference type="InterPro" id="IPR015943">
    <property type="entry name" value="WD40/YVTN_repeat-like_dom_sf"/>
</dbReference>
<dbReference type="Gene3D" id="2.130.10.10">
    <property type="entry name" value="YVTN repeat-like/Quinoprotein amine dehydrogenase"/>
    <property type="match status" value="2"/>
</dbReference>
<evidence type="ECO:0000256" key="3">
    <source>
        <dbReference type="PROSITE-ProRule" id="PRU00221"/>
    </source>
</evidence>